<name>Q14LA1_SPICI</name>
<sequence length="114" mass="13137">MKKINGRKIQNSQVKIIAKIHDEFRKKRQTTENPDMTTPSTSGMTQSNLNEELPKLLTIAVNKALATESKPSTSGTSSVLNKIDNYLDEKGAQQEKKIKWIWRVYPSFNNKWDW</sequence>
<dbReference type="GeneID" id="79946516"/>
<evidence type="ECO:0000313" key="2">
    <source>
        <dbReference type="EMBL" id="CAK99729.1"/>
    </source>
</evidence>
<feature type="region of interest" description="Disordered" evidence="1">
    <location>
        <begin position="23"/>
        <end position="47"/>
    </location>
</feature>
<gene>
    <name evidence="2" type="ORF">SPICI19_079</name>
</gene>
<dbReference type="RefSeq" id="WP_237237928.1">
    <property type="nucleotide sequence ID" value="NZ_CP013197.1"/>
</dbReference>
<feature type="compositionally biased region" description="Polar residues" evidence="1">
    <location>
        <begin position="31"/>
        <end position="47"/>
    </location>
</feature>
<dbReference type="KEGG" id="sck:SCITRI_001707"/>
<dbReference type="EMBL" id="AM285320">
    <property type="protein sequence ID" value="CAK99729.1"/>
    <property type="molecule type" value="Genomic_DNA"/>
</dbReference>
<accession>Q14LA1</accession>
<protein>
    <submittedName>
        <fullName evidence="2">Uncharacterized protein</fullName>
    </submittedName>
</protein>
<dbReference type="STRING" id="2133.SCITRI_001707"/>
<organism evidence="2">
    <name type="scientific">Spiroplasma citri</name>
    <dbReference type="NCBI Taxonomy" id="2133"/>
    <lineage>
        <taxon>Bacteria</taxon>
        <taxon>Bacillati</taxon>
        <taxon>Mycoplasmatota</taxon>
        <taxon>Mollicutes</taxon>
        <taxon>Entomoplasmatales</taxon>
        <taxon>Spiroplasmataceae</taxon>
        <taxon>Spiroplasma</taxon>
    </lineage>
</organism>
<dbReference type="AlphaFoldDB" id="Q14LA1"/>
<reference evidence="2" key="1">
    <citation type="journal article" date="2010" name="Appl. Environ. Microbiol.">
        <title>Partial chromosome sequence of Spiroplasma citri reveals extensive viral invasion and important gene decay.</title>
        <authorList>
            <person name="Carle P."/>
            <person name="Saillard C."/>
            <person name="Carrere N."/>
            <person name="Carrere S."/>
            <person name="Duret S."/>
            <person name="Eveillard S."/>
            <person name="Gaurivaud P."/>
            <person name="Gourgues G."/>
            <person name="Gouzy J."/>
            <person name="Salar P."/>
            <person name="Verdin E."/>
            <person name="Breton M."/>
            <person name="Blanchard A."/>
            <person name="Laigret F."/>
            <person name="Bove J.M."/>
            <person name="Renaudin J."/>
            <person name="Foissac X."/>
        </authorList>
    </citation>
    <scope>NUCLEOTIDE SEQUENCE</scope>
    <source>
        <strain evidence="2">GII3-3X</strain>
    </source>
</reference>
<evidence type="ECO:0000256" key="1">
    <source>
        <dbReference type="SAM" id="MobiDB-lite"/>
    </source>
</evidence>
<proteinExistence type="predicted"/>